<organism evidence="1 2">
    <name type="scientific">Pandoravirus salinus</name>
    <dbReference type="NCBI Taxonomy" id="1349410"/>
    <lineage>
        <taxon>Viruses</taxon>
        <taxon>Pandoravirus</taxon>
    </lineage>
</organism>
<proteinExistence type="predicted"/>
<dbReference type="EMBL" id="KC977571">
    <property type="protein sequence ID" value="AGO84768.1"/>
    <property type="molecule type" value="Genomic_DNA"/>
</dbReference>
<dbReference type="Proteomes" id="UP000204584">
    <property type="component" value="Segment"/>
</dbReference>
<accession>S4VWL8</accession>
<protein>
    <submittedName>
        <fullName evidence="1">Uncharacterized protein</fullName>
    </submittedName>
</protein>
<reference evidence="1 2" key="1">
    <citation type="journal article" date="2013" name="Science">
        <title>Pandoraviruses: amoeba viruses with genomes up to 2.5 Mb reaching that of parasitic eukaryotes.</title>
        <authorList>
            <person name="Philippe N."/>
            <person name="Legendre M."/>
            <person name="Doutre G."/>
            <person name="Coute Y."/>
            <person name="Poirot O."/>
            <person name="Lescot M."/>
            <person name="Arslan D."/>
            <person name="Seltzer V."/>
            <person name="Bertaux L."/>
            <person name="Bruley C."/>
            <person name="Garin J."/>
            <person name="Claverie J.M."/>
            <person name="Abergel C."/>
        </authorList>
    </citation>
    <scope>NUCLEOTIDE SEQUENCE [LARGE SCALE GENOMIC DNA]</scope>
</reference>
<evidence type="ECO:0000313" key="2">
    <source>
        <dbReference type="Proteomes" id="UP000204584"/>
    </source>
</evidence>
<dbReference type="KEGG" id="vg:16606555"/>
<gene>
    <name evidence="1" type="ORF">psal_cds_769</name>
</gene>
<evidence type="ECO:0000313" key="1">
    <source>
        <dbReference type="EMBL" id="AGO84768.1"/>
    </source>
</evidence>
<keyword evidence="2" id="KW-1185">Reference proteome</keyword>
<name>S4VWL8_9VIRU</name>
<sequence length="214" mass="25392">METLDKFLARRHRRHGARFVWRHFTPCCDETLTPHPGTLASLGVGVIQERRRRLIERDYHQRPVNAYDYRWQFADDPDHVHVLDSNVRMNKCYWGRWHWYPGGIESRLYTIAAADNDRTRWPRTYAVHANECPYAADYDSETGEPDYNAWKEEDYEHFAPPYSNLRDFSVPVPRWAVEQLEVPRQCDWSDALDRRQKVALILLFKEGGHFASGK</sequence>
<dbReference type="GeneID" id="16606555"/>
<dbReference type="RefSeq" id="YP_008437841.1">
    <property type="nucleotide sequence ID" value="NC_022098.1"/>
</dbReference>